<dbReference type="EMBL" id="CAJA01000315">
    <property type="protein sequence ID" value="CCH74085.1"/>
    <property type="molecule type" value="Genomic_DNA"/>
</dbReference>
<accession>W6JZF1</accession>
<dbReference type="OrthoDB" id="4745720at2"/>
<comment type="caution">
    <text evidence="1">The sequence shown here is derived from an EMBL/GenBank/DDBJ whole genome shotgun (WGS) entry which is preliminary data.</text>
</comment>
<dbReference type="RefSeq" id="WP_157044249.1">
    <property type="nucleotide sequence ID" value="NZ_HG764815.1"/>
</dbReference>
<keyword evidence="2" id="KW-1185">Reference proteome</keyword>
<evidence type="ECO:0000313" key="2">
    <source>
        <dbReference type="Proteomes" id="UP000035763"/>
    </source>
</evidence>
<organism evidence="1 2">
    <name type="scientific">Nostocoides australiense Ben110</name>
    <dbReference type="NCBI Taxonomy" id="1193182"/>
    <lineage>
        <taxon>Bacteria</taxon>
        <taxon>Bacillati</taxon>
        <taxon>Actinomycetota</taxon>
        <taxon>Actinomycetes</taxon>
        <taxon>Micrococcales</taxon>
        <taxon>Intrasporangiaceae</taxon>
        <taxon>Nostocoides</taxon>
    </lineage>
</organism>
<dbReference type="Proteomes" id="UP000035763">
    <property type="component" value="Unassembled WGS sequence"/>
</dbReference>
<proteinExistence type="predicted"/>
<gene>
    <name evidence="1" type="ORF">BN11_3820003</name>
</gene>
<evidence type="ECO:0000313" key="1">
    <source>
        <dbReference type="EMBL" id="CCH74085.1"/>
    </source>
</evidence>
<protein>
    <submittedName>
        <fullName evidence="1">Uncharacterized protein</fullName>
    </submittedName>
</protein>
<name>W6JZF1_9MICO</name>
<dbReference type="STRING" id="1193182.BN11_3820003"/>
<sequence length="45" mass="4969">MFRIPLTSDSLARSRFALSPRPEITETLHLRGLSTAVTKSPLVAM</sequence>
<dbReference type="AlphaFoldDB" id="W6JZF1"/>
<reference evidence="1 2" key="1">
    <citation type="journal article" date="2013" name="ISME J.">
        <title>A metabolic model for members of the genus Tetrasphaera involved in enhanced biological phosphorus removal.</title>
        <authorList>
            <person name="Kristiansen R."/>
            <person name="Nguyen H.T.T."/>
            <person name="Saunders A.M."/>
            <person name="Nielsen J.L."/>
            <person name="Wimmer R."/>
            <person name="Le V.Q."/>
            <person name="McIlroy S.J."/>
            <person name="Petrovski S."/>
            <person name="Seviour R.J."/>
            <person name="Calteau A."/>
            <person name="Nielsen K.L."/>
            <person name="Nielsen P.H."/>
        </authorList>
    </citation>
    <scope>NUCLEOTIDE SEQUENCE [LARGE SCALE GENOMIC DNA]</scope>
    <source>
        <strain evidence="1 2">Ben110</strain>
    </source>
</reference>